<reference evidence="3 4" key="1">
    <citation type="journal article" date="2018" name="Front. Microbiol.">
        <title>Description and Comparative Genomics of Macrococcus caseolyticus subsp. hominis subsp. nov., Macrococcus goetzii sp. nov., Macrococcus epidermidis sp. nov., and Macrococcus bohemicus sp. nov., Novel Macrococci From Human Clinical Material With Virulence Potential and Suspected Uptake of Foreign DNA by Natural Transformation.</title>
        <authorList>
            <person name="Maslanova I."/>
            <person name="Wertheimer Z."/>
            <person name="Sedlacek I."/>
            <person name="Svec P."/>
            <person name="Indrakova A."/>
            <person name="Kovarovic V."/>
            <person name="Schumann P."/>
            <person name="Sproer C."/>
            <person name="Kralova S."/>
            <person name="Sedo O."/>
            <person name="Kristofova L."/>
            <person name="Vrbovska V."/>
            <person name="Fuzik T."/>
            <person name="Petras P."/>
            <person name="Zdrahal Z."/>
            <person name="Ruzickova V."/>
            <person name="Doskar J."/>
            <person name="Pantucek R."/>
        </authorList>
    </citation>
    <scope>NUCLEOTIDE SEQUENCE [LARGE SCALE GENOMIC DNA]</scope>
    <source>
        <strain evidence="3 4">CCM 4927</strain>
    </source>
</reference>
<dbReference type="InterPro" id="IPR010982">
    <property type="entry name" value="Lambda_DNA-bd_dom_sf"/>
</dbReference>
<sequence length="66" mass="7543">MGNELQQLPIKNWRQIKGMTQKDVADKLGIAAKTVIHWEKETTELSNVTVYALAKLYDIEVDDIKV</sequence>
<accession>A0A364JKW7</accession>
<dbReference type="Pfam" id="PF01381">
    <property type="entry name" value="HTH_3"/>
    <property type="match status" value="1"/>
</dbReference>
<comment type="caution">
    <text evidence="3">The sequence shown here is derived from an EMBL/GenBank/DDBJ whole genome shotgun (WGS) entry which is preliminary data.</text>
</comment>
<dbReference type="SMART" id="SM00530">
    <property type="entry name" value="HTH_XRE"/>
    <property type="match status" value="1"/>
</dbReference>
<dbReference type="GO" id="GO:0003677">
    <property type="term" value="F:DNA binding"/>
    <property type="evidence" value="ECO:0007669"/>
    <property type="project" value="UniProtKB-KW"/>
</dbReference>
<dbReference type="CDD" id="cd00093">
    <property type="entry name" value="HTH_XRE"/>
    <property type="match status" value="1"/>
</dbReference>
<dbReference type="PANTHER" id="PTHR46558:SF4">
    <property type="entry name" value="DNA-BIDING PHAGE PROTEIN"/>
    <property type="match status" value="1"/>
</dbReference>
<evidence type="ECO:0000259" key="2">
    <source>
        <dbReference type="PROSITE" id="PS50943"/>
    </source>
</evidence>
<dbReference type="PANTHER" id="PTHR46558">
    <property type="entry name" value="TRACRIPTIONAL REGULATORY PROTEIN-RELATED-RELATED"/>
    <property type="match status" value="1"/>
</dbReference>
<evidence type="ECO:0000256" key="1">
    <source>
        <dbReference type="ARBA" id="ARBA00023125"/>
    </source>
</evidence>
<dbReference type="Proteomes" id="UP000229523">
    <property type="component" value="Unassembled WGS sequence"/>
</dbReference>
<proteinExistence type="predicted"/>
<name>A0A364JKW7_9STAP</name>
<gene>
    <name evidence="3" type="ORF">BFS35_012300</name>
</gene>
<keyword evidence="1" id="KW-0238">DNA-binding</keyword>
<feature type="domain" description="HTH cro/C1-type" evidence="2">
    <location>
        <begin position="10"/>
        <end position="64"/>
    </location>
</feature>
<dbReference type="SUPFAM" id="SSF47413">
    <property type="entry name" value="lambda repressor-like DNA-binding domains"/>
    <property type="match status" value="1"/>
</dbReference>
<dbReference type="InterPro" id="IPR001387">
    <property type="entry name" value="Cro/C1-type_HTH"/>
</dbReference>
<dbReference type="Gene3D" id="1.10.260.40">
    <property type="entry name" value="lambda repressor-like DNA-binding domains"/>
    <property type="match status" value="1"/>
</dbReference>
<evidence type="ECO:0000313" key="3">
    <source>
        <dbReference type="EMBL" id="RAI79334.1"/>
    </source>
</evidence>
<evidence type="ECO:0000313" key="4">
    <source>
        <dbReference type="Proteomes" id="UP000229523"/>
    </source>
</evidence>
<dbReference type="EMBL" id="MJBI02000009">
    <property type="protein sequence ID" value="RAI79334.1"/>
    <property type="molecule type" value="Genomic_DNA"/>
</dbReference>
<dbReference type="AlphaFoldDB" id="A0A364JKW7"/>
<organism evidence="3 4">
    <name type="scientific">Macrococcoides goetzii</name>
    <dbReference type="NCBI Taxonomy" id="1891097"/>
    <lineage>
        <taxon>Bacteria</taxon>
        <taxon>Bacillati</taxon>
        <taxon>Bacillota</taxon>
        <taxon>Bacilli</taxon>
        <taxon>Bacillales</taxon>
        <taxon>Staphylococcaceae</taxon>
        <taxon>Macrococcoides</taxon>
    </lineage>
</organism>
<protein>
    <submittedName>
        <fullName evidence="3">XRE family transcriptional regulator</fullName>
    </submittedName>
</protein>
<dbReference type="PROSITE" id="PS50943">
    <property type="entry name" value="HTH_CROC1"/>
    <property type="match status" value="1"/>
</dbReference>
<keyword evidence="4" id="KW-1185">Reference proteome</keyword>